<evidence type="ECO:0000256" key="5">
    <source>
        <dbReference type="SAM" id="MobiDB-lite"/>
    </source>
</evidence>
<gene>
    <name evidence="7" type="ORF">TNCT_555891</name>
</gene>
<sequence>MICPICLSVNDSETYTLIGCLHTFHSNCLRQWIEMNKSTCPYCRHEILKKDKTTIIADVSYMTWDSVMSDSDTSSDMTWDSAMSDSDTSSDTTSDSDTSSDSTTDSDRSL</sequence>
<dbReference type="OrthoDB" id="7791690at2759"/>
<dbReference type="Proteomes" id="UP000887116">
    <property type="component" value="Unassembled WGS sequence"/>
</dbReference>
<name>A0A8X6GP21_TRICU</name>
<evidence type="ECO:0000256" key="3">
    <source>
        <dbReference type="ARBA" id="ARBA00022833"/>
    </source>
</evidence>
<keyword evidence="3" id="KW-0862">Zinc</keyword>
<dbReference type="SMART" id="SM00184">
    <property type="entry name" value="RING"/>
    <property type="match status" value="1"/>
</dbReference>
<keyword evidence="2 4" id="KW-0863">Zinc-finger</keyword>
<evidence type="ECO:0000256" key="1">
    <source>
        <dbReference type="ARBA" id="ARBA00022723"/>
    </source>
</evidence>
<feature type="compositionally biased region" description="Low complexity" evidence="5">
    <location>
        <begin position="67"/>
        <end position="103"/>
    </location>
</feature>
<reference evidence="7" key="1">
    <citation type="submission" date="2020-07" db="EMBL/GenBank/DDBJ databases">
        <title>Multicomponent nature underlies the extraordinary mechanical properties of spider dragline silk.</title>
        <authorList>
            <person name="Kono N."/>
            <person name="Nakamura H."/>
            <person name="Mori M."/>
            <person name="Yoshida Y."/>
            <person name="Ohtoshi R."/>
            <person name="Malay A.D."/>
            <person name="Moran D.A.P."/>
            <person name="Tomita M."/>
            <person name="Numata K."/>
            <person name="Arakawa K."/>
        </authorList>
    </citation>
    <scope>NUCLEOTIDE SEQUENCE</scope>
</reference>
<dbReference type="SUPFAM" id="SSF57850">
    <property type="entry name" value="RING/U-box"/>
    <property type="match status" value="1"/>
</dbReference>
<protein>
    <recommendedName>
        <fullName evidence="6">RING-type domain-containing protein</fullName>
    </recommendedName>
</protein>
<dbReference type="GO" id="GO:0008270">
    <property type="term" value="F:zinc ion binding"/>
    <property type="evidence" value="ECO:0007669"/>
    <property type="project" value="UniProtKB-KW"/>
</dbReference>
<evidence type="ECO:0000259" key="6">
    <source>
        <dbReference type="PROSITE" id="PS50089"/>
    </source>
</evidence>
<feature type="region of interest" description="Disordered" evidence="5">
    <location>
        <begin position="67"/>
        <end position="110"/>
    </location>
</feature>
<dbReference type="GO" id="GO:0061630">
    <property type="term" value="F:ubiquitin protein ligase activity"/>
    <property type="evidence" value="ECO:0007669"/>
    <property type="project" value="TreeGrafter"/>
</dbReference>
<dbReference type="AlphaFoldDB" id="A0A8X6GP21"/>
<dbReference type="CDD" id="cd16448">
    <property type="entry name" value="RING-H2"/>
    <property type="match status" value="1"/>
</dbReference>
<dbReference type="GO" id="GO:0016567">
    <property type="term" value="P:protein ubiquitination"/>
    <property type="evidence" value="ECO:0007669"/>
    <property type="project" value="TreeGrafter"/>
</dbReference>
<evidence type="ECO:0000256" key="4">
    <source>
        <dbReference type="PROSITE-ProRule" id="PRU00175"/>
    </source>
</evidence>
<dbReference type="EMBL" id="BMAO01026095">
    <property type="protein sequence ID" value="GFR07004.1"/>
    <property type="molecule type" value="Genomic_DNA"/>
</dbReference>
<evidence type="ECO:0000313" key="8">
    <source>
        <dbReference type="Proteomes" id="UP000887116"/>
    </source>
</evidence>
<keyword evidence="1" id="KW-0479">Metal-binding</keyword>
<dbReference type="PANTHER" id="PTHR45969">
    <property type="entry name" value="RING ZINC FINGER PROTEIN-RELATED"/>
    <property type="match status" value="1"/>
</dbReference>
<accession>A0A8X6GP21</accession>
<dbReference type="PROSITE" id="PS50089">
    <property type="entry name" value="ZF_RING_2"/>
    <property type="match status" value="1"/>
</dbReference>
<dbReference type="InterPro" id="IPR013083">
    <property type="entry name" value="Znf_RING/FYVE/PHD"/>
</dbReference>
<feature type="domain" description="RING-type" evidence="6">
    <location>
        <begin position="3"/>
        <end position="44"/>
    </location>
</feature>
<dbReference type="Pfam" id="PF13639">
    <property type="entry name" value="zf-RING_2"/>
    <property type="match status" value="1"/>
</dbReference>
<dbReference type="InterPro" id="IPR001841">
    <property type="entry name" value="Znf_RING"/>
</dbReference>
<evidence type="ECO:0000256" key="2">
    <source>
        <dbReference type="ARBA" id="ARBA00022771"/>
    </source>
</evidence>
<evidence type="ECO:0000313" key="7">
    <source>
        <dbReference type="EMBL" id="GFR07004.1"/>
    </source>
</evidence>
<dbReference type="Gene3D" id="3.30.40.10">
    <property type="entry name" value="Zinc/RING finger domain, C3HC4 (zinc finger)"/>
    <property type="match status" value="1"/>
</dbReference>
<keyword evidence="8" id="KW-1185">Reference proteome</keyword>
<dbReference type="PANTHER" id="PTHR45969:SF69">
    <property type="entry name" value="FINGER DOMAIN PROTEIN, PUTATIVE (AFU_ORTHOLOGUE AFUA_3G12190)-RELATED"/>
    <property type="match status" value="1"/>
</dbReference>
<proteinExistence type="predicted"/>
<organism evidence="7 8">
    <name type="scientific">Trichonephila clavata</name>
    <name type="common">Joro spider</name>
    <name type="synonym">Nephila clavata</name>
    <dbReference type="NCBI Taxonomy" id="2740835"/>
    <lineage>
        <taxon>Eukaryota</taxon>
        <taxon>Metazoa</taxon>
        <taxon>Ecdysozoa</taxon>
        <taxon>Arthropoda</taxon>
        <taxon>Chelicerata</taxon>
        <taxon>Arachnida</taxon>
        <taxon>Araneae</taxon>
        <taxon>Araneomorphae</taxon>
        <taxon>Entelegynae</taxon>
        <taxon>Araneoidea</taxon>
        <taxon>Nephilidae</taxon>
        <taxon>Trichonephila</taxon>
    </lineage>
</organism>
<comment type="caution">
    <text evidence="7">The sequence shown here is derived from an EMBL/GenBank/DDBJ whole genome shotgun (WGS) entry which is preliminary data.</text>
</comment>